<comment type="caution">
    <text evidence="1">The sequence shown here is derived from an EMBL/GenBank/DDBJ whole genome shotgun (WGS) entry which is preliminary data.</text>
</comment>
<evidence type="ECO:0000313" key="2">
    <source>
        <dbReference type="Proteomes" id="UP001496627"/>
    </source>
</evidence>
<reference evidence="1 2" key="1">
    <citation type="submission" date="2024-05" db="EMBL/GenBank/DDBJ databases">
        <title>Neorhizobium sp. Rsf11, a plant growth promoting and heavy metal resistant PAH-degrader.</title>
        <authorList>
            <person name="Golubev S.N."/>
            <person name="Muratova A.Y."/>
            <person name="Markelova M.I."/>
        </authorList>
    </citation>
    <scope>NUCLEOTIDE SEQUENCE [LARGE SCALE GENOMIC DNA]</scope>
    <source>
        <strain evidence="1 2">Rsf11</strain>
    </source>
</reference>
<gene>
    <name evidence="1" type="ORF">ABK249_10010</name>
</gene>
<dbReference type="RefSeq" id="WP_152601276.1">
    <property type="nucleotide sequence ID" value="NZ_JBEAAL010000006.1"/>
</dbReference>
<dbReference type="EMBL" id="JBEAAL010000006">
    <property type="protein sequence ID" value="MEQ1405264.1"/>
    <property type="molecule type" value="Genomic_DNA"/>
</dbReference>
<accession>A0ABV0M095</accession>
<sequence>MAGNGGKRRSDVGLKFARIGIGSRRDQSRSNCLFFSSCRKAPARAAIAALLLFGLPPASFAETMIDPDGPFRMGEGYADRPATCETIKHWIDHAPPTDDRITLTISGRLVAVDWDGTLAYLVMCDEKDVQVMCVTYSKEGRNIGDPVLFAGGYARFGARRIMLDPCLASPED</sequence>
<protein>
    <submittedName>
        <fullName evidence="1">Uncharacterized protein</fullName>
    </submittedName>
</protein>
<name>A0ABV0M095_9HYPH</name>
<evidence type="ECO:0000313" key="1">
    <source>
        <dbReference type="EMBL" id="MEQ1405264.1"/>
    </source>
</evidence>
<organism evidence="1 2">
    <name type="scientific">Neorhizobium phenanthreniclasticum</name>
    <dbReference type="NCBI Taxonomy" id="3157917"/>
    <lineage>
        <taxon>Bacteria</taxon>
        <taxon>Pseudomonadati</taxon>
        <taxon>Pseudomonadota</taxon>
        <taxon>Alphaproteobacteria</taxon>
        <taxon>Hyphomicrobiales</taxon>
        <taxon>Rhizobiaceae</taxon>
        <taxon>Rhizobium/Agrobacterium group</taxon>
        <taxon>Neorhizobium</taxon>
    </lineage>
</organism>
<keyword evidence="2" id="KW-1185">Reference proteome</keyword>
<proteinExistence type="predicted"/>
<dbReference type="Proteomes" id="UP001496627">
    <property type="component" value="Unassembled WGS sequence"/>
</dbReference>